<sequence>MARSASGRKRQQERRRAYREGKRTRREEEGGPGACEPSREAAGGESWEENIRRLAAEFPKPAPFVDGGGMRQPTAGGETSRESDRLTERVRECVLGCADQWLSRLDVESFMDTFVTSSRREQEALSGEWERLGILGVARDLAFQLAALLRVEGFGEIHTLLEKSPSPSKLLPRLLEALLRATTPPEVEEDLPGVFNIATGAAIGITCPMMEDSSIWPEYQERPRKRGEPEALLTWEQSEWPAFEPESQLMASLVDQKVDEEVKAGRMIPMKREEARKRGAKAVTRLSGIWKDSPVCSKVRLISNFRTSGVNRSVKMERTVLLPGLKDIEHLVTSTREGGWFLEWDARAAYRSIYVRKEEQPFLVVSDPRSNASQDDVLWEKMVPFGLSSSASIFVRWNSAIFRLAKRLFPNGCSLVYIDDVTWRIASEREAVSLLLLSLCMGLDLEWSKVHILREGVRVLGYEIGSQTDADGGQASLAIPAEKREAVWGRLKEAEKRGRLEKKQLDSMIGKLGWCCQLLRQHKRLLTPWYALQSTMEKKALRSVALGGKVAESLRQFLAILSKPCVVPVFDFSERSWTSITDGSLYGIGGVITDGRSFYYCAANKEQDEELWAKLMALRGDGGSDPTSGDISYIEMVAAFCGVMVAFERMEERDVVHVGVLQLYTDNSPVASAVTRMRSSSSSMQRPLKWLAPYAGRLVAAHLPGKENGIADQLSRAAVSDIKVPETWVRCDIVKGLCSIIDAEVREGCE</sequence>
<feature type="domain" description="Reverse transcriptase" evidence="2">
    <location>
        <begin position="297"/>
        <end position="464"/>
    </location>
</feature>
<dbReference type="OrthoDB" id="6771932at2759"/>
<feature type="region of interest" description="Disordered" evidence="1">
    <location>
        <begin position="1"/>
        <end position="85"/>
    </location>
</feature>
<evidence type="ECO:0000313" key="4">
    <source>
        <dbReference type="Proteomes" id="UP000541610"/>
    </source>
</evidence>
<proteinExistence type="predicted"/>
<feature type="compositionally biased region" description="Basic residues" evidence="1">
    <location>
        <begin position="1"/>
        <end position="13"/>
    </location>
</feature>
<accession>A0A7J6NS59</accession>
<evidence type="ECO:0000313" key="3">
    <source>
        <dbReference type="EMBL" id="KAF4686694.1"/>
    </source>
</evidence>
<dbReference type="Proteomes" id="UP000541610">
    <property type="component" value="Unassembled WGS sequence"/>
</dbReference>
<dbReference type="Pfam" id="PF00078">
    <property type="entry name" value="RVT_1"/>
    <property type="match status" value="1"/>
</dbReference>
<protein>
    <recommendedName>
        <fullName evidence="2">Reverse transcriptase domain-containing protein</fullName>
    </recommendedName>
</protein>
<dbReference type="InterPro" id="IPR052055">
    <property type="entry name" value="Hepadnavirus_pol/RT"/>
</dbReference>
<dbReference type="InterPro" id="IPR000477">
    <property type="entry name" value="RT_dom"/>
</dbReference>
<organism evidence="3 4">
    <name type="scientific">Perkinsus olseni</name>
    <name type="common">Perkinsus atlanticus</name>
    <dbReference type="NCBI Taxonomy" id="32597"/>
    <lineage>
        <taxon>Eukaryota</taxon>
        <taxon>Sar</taxon>
        <taxon>Alveolata</taxon>
        <taxon>Perkinsozoa</taxon>
        <taxon>Perkinsea</taxon>
        <taxon>Perkinsida</taxon>
        <taxon>Perkinsidae</taxon>
        <taxon>Perkinsus</taxon>
    </lineage>
</organism>
<reference evidence="3 4" key="1">
    <citation type="submission" date="2020-04" db="EMBL/GenBank/DDBJ databases">
        <title>Perkinsus olseni comparative genomics.</title>
        <authorList>
            <person name="Bogema D.R."/>
        </authorList>
    </citation>
    <scope>NUCLEOTIDE SEQUENCE [LARGE SCALE GENOMIC DNA]</scope>
    <source>
        <strain evidence="3">00978-12</strain>
    </source>
</reference>
<name>A0A7J6NS59_PEROL</name>
<gene>
    <name evidence="3" type="ORF">FOZ60_004973</name>
</gene>
<dbReference type="InterPro" id="IPR043502">
    <property type="entry name" value="DNA/RNA_pol_sf"/>
</dbReference>
<feature type="compositionally biased region" description="Basic and acidic residues" evidence="1">
    <location>
        <begin position="14"/>
        <end position="29"/>
    </location>
</feature>
<dbReference type="SUPFAM" id="SSF56672">
    <property type="entry name" value="DNA/RNA polymerases"/>
    <property type="match status" value="1"/>
</dbReference>
<dbReference type="PANTHER" id="PTHR33050:SF7">
    <property type="entry name" value="RIBONUCLEASE H"/>
    <property type="match status" value="1"/>
</dbReference>
<evidence type="ECO:0000259" key="2">
    <source>
        <dbReference type="Pfam" id="PF00078"/>
    </source>
</evidence>
<evidence type="ECO:0000256" key="1">
    <source>
        <dbReference type="SAM" id="MobiDB-lite"/>
    </source>
</evidence>
<dbReference type="AlphaFoldDB" id="A0A7J6NS59"/>
<dbReference type="EMBL" id="JABANP010000212">
    <property type="protein sequence ID" value="KAF4686694.1"/>
    <property type="molecule type" value="Genomic_DNA"/>
</dbReference>
<dbReference type="PANTHER" id="PTHR33050">
    <property type="entry name" value="REVERSE TRANSCRIPTASE DOMAIN-CONTAINING PROTEIN"/>
    <property type="match status" value="1"/>
</dbReference>
<comment type="caution">
    <text evidence="3">The sequence shown here is derived from an EMBL/GenBank/DDBJ whole genome shotgun (WGS) entry which is preliminary data.</text>
</comment>